<evidence type="ECO:0000259" key="3">
    <source>
        <dbReference type="Pfam" id="PF13458"/>
    </source>
</evidence>
<reference evidence="5" key="1">
    <citation type="journal article" date="2019" name="Int. J. Syst. Evol. Microbiol.">
        <title>The Global Catalogue of Microorganisms (GCM) 10K type strain sequencing project: providing services to taxonomists for standard genome sequencing and annotation.</title>
        <authorList>
            <consortium name="The Broad Institute Genomics Platform"/>
            <consortium name="The Broad Institute Genome Sequencing Center for Infectious Disease"/>
            <person name="Wu L."/>
            <person name="Ma J."/>
        </authorList>
    </citation>
    <scope>NUCLEOTIDE SEQUENCE [LARGE SCALE GENOMIC DNA]</scope>
    <source>
        <strain evidence="5">JCM 9651</strain>
    </source>
</reference>
<evidence type="ECO:0000256" key="1">
    <source>
        <dbReference type="ARBA" id="ARBA00010062"/>
    </source>
</evidence>
<dbReference type="InterPro" id="IPR028081">
    <property type="entry name" value="Leu-bd"/>
</dbReference>
<keyword evidence="2" id="KW-0732">Signal</keyword>
<dbReference type="Proteomes" id="UP001499990">
    <property type="component" value="Unassembled WGS sequence"/>
</dbReference>
<evidence type="ECO:0000256" key="2">
    <source>
        <dbReference type="ARBA" id="ARBA00022729"/>
    </source>
</evidence>
<gene>
    <name evidence="4" type="ORF">GCM10020367_28430</name>
</gene>
<comment type="caution">
    <text evidence="4">The sequence shown here is derived from an EMBL/GenBank/DDBJ whole genome shotgun (WGS) entry which is preliminary data.</text>
</comment>
<protein>
    <submittedName>
        <fullName evidence="4">ABC transporter substrate-binding protein</fullName>
    </submittedName>
</protein>
<sequence length="391" mass="41124">MGSRDTLTVMTWAPEGTNATNKPGMPALAEAYGRWANANGGIDGHELRVITCNERNTPVGAATCARQAVDEKAVAVVGSYSQYGRSFMAPLEAAGIPYIGGYGLSDEEFTSSLSYPVNGGQVALMAGSGKQLARNCAAVALVRPDSVAGDALPTLLDSGLKEAGREPALDIKAPEDAGDYTSQADRALDHAGSAGSDAEGCVSAVLGERTETFVDSFRRLKDRNEADNVHVASILGSVDQSLVNRTGGANGPFEGAYVTGWYPDSGDPRWDGMHELIREHAFGDNRIDPADVGVQTTYIAYTVLKAAIEAVDSDEIDARALAKALDNGPGVSTGGLTPTLRWHMKDLLGVPQFPRMVNPGVTFQVVRNGKLVSDTMEAVDVTDTLTNSSVD</sequence>
<organism evidence="4 5">
    <name type="scientific">Streptomyces sannanensis</name>
    <dbReference type="NCBI Taxonomy" id="285536"/>
    <lineage>
        <taxon>Bacteria</taxon>
        <taxon>Bacillati</taxon>
        <taxon>Actinomycetota</taxon>
        <taxon>Actinomycetes</taxon>
        <taxon>Kitasatosporales</taxon>
        <taxon>Streptomycetaceae</taxon>
        <taxon>Streptomyces</taxon>
    </lineage>
</organism>
<dbReference type="SUPFAM" id="SSF53822">
    <property type="entry name" value="Periplasmic binding protein-like I"/>
    <property type="match status" value="1"/>
</dbReference>
<proteinExistence type="inferred from homology"/>
<accession>A0ABP6SBL7</accession>
<keyword evidence="5" id="KW-1185">Reference proteome</keyword>
<feature type="domain" description="Leucine-binding protein" evidence="3">
    <location>
        <begin position="16"/>
        <end position="333"/>
    </location>
</feature>
<evidence type="ECO:0000313" key="5">
    <source>
        <dbReference type="Proteomes" id="UP001499990"/>
    </source>
</evidence>
<evidence type="ECO:0000313" key="4">
    <source>
        <dbReference type="EMBL" id="GAA3372649.1"/>
    </source>
</evidence>
<dbReference type="InterPro" id="IPR028082">
    <property type="entry name" value="Peripla_BP_I"/>
</dbReference>
<dbReference type="Pfam" id="PF13458">
    <property type="entry name" value="Peripla_BP_6"/>
    <property type="match status" value="1"/>
</dbReference>
<dbReference type="Gene3D" id="3.40.50.2300">
    <property type="match status" value="2"/>
</dbReference>
<comment type="similarity">
    <text evidence="1">Belongs to the leucine-binding protein family.</text>
</comment>
<dbReference type="EMBL" id="BAAAYL010000001">
    <property type="protein sequence ID" value="GAA3372649.1"/>
    <property type="molecule type" value="Genomic_DNA"/>
</dbReference>
<name>A0ABP6SBL7_9ACTN</name>